<dbReference type="Pfam" id="PF13456">
    <property type="entry name" value="RVT_3"/>
    <property type="match status" value="1"/>
</dbReference>
<protein>
    <recommendedName>
        <fullName evidence="5">Reverse transcriptase zinc-binding domain-containing protein</fullName>
    </recommendedName>
</protein>
<evidence type="ECO:0008006" key="5">
    <source>
        <dbReference type="Google" id="ProtNLM"/>
    </source>
</evidence>
<reference evidence="3 4" key="1">
    <citation type="journal article" date="2020" name="BMC Genomics">
        <title>Intraspecific diversification of the crop wild relative Brassica cretica Lam. using demographic model selection.</title>
        <authorList>
            <person name="Kioukis A."/>
            <person name="Michalopoulou V.A."/>
            <person name="Briers L."/>
            <person name="Pirintsos S."/>
            <person name="Studholme D.J."/>
            <person name="Pavlidis P."/>
            <person name="Sarris P.F."/>
        </authorList>
    </citation>
    <scope>NUCLEOTIDE SEQUENCE [LARGE SCALE GENOMIC DNA]</scope>
    <source>
        <strain evidence="4">cv. PFS-1207/04</strain>
    </source>
</reference>
<sequence length="311" mass="34698">MMGCELIKRHLGKAIGNEESTSAWTESWLSTSEHLRPYGPSLEEDSALVVADLLNRDDASWNKEKVDLLFPEIAHIIYQIKPSRQQAEDSFLWQKTKSEEYSVKSGYYAIMEENETATNRAPTPVGFSWKQHIWTVKTSEKSKLFLWKLSCGALPLGVNLQSRGIACGEQCSHCNAPETALHLFFSCPFAQQPSSPDMSTTLRYYLPCPPVDPMESVEMAQVTVGNKPIAVQPIMYPTAPEECAIINCDASWRIETLTAGLGWIVEDKQSDLCTEGQARSEFVASPLMAEALALREALITVRQHGSPNVWI</sequence>
<dbReference type="InterPro" id="IPR002156">
    <property type="entry name" value="RNaseH_domain"/>
</dbReference>
<evidence type="ECO:0000259" key="1">
    <source>
        <dbReference type="Pfam" id="PF13456"/>
    </source>
</evidence>
<dbReference type="PANTHER" id="PTHR34146:SF3">
    <property type="entry name" value="POLYNUCLEOTIDYL TRANSFERASE, RIBONUCLEASE H-LIKE SUPERFAMILY PROTEIN"/>
    <property type="match status" value="1"/>
</dbReference>
<feature type="domain" description="Reverse transcriptase zinc-binding" evidence="2">
    <location>
        <begin position="101"/>
        <end position="192"/>
    </location>
</feature>
<organism evidence="3 4">
    <name type="scientific">Brassica cretica</name>
    <name type="common">Mustard</name>
    <dbReference type="NCBI Taxonomy" id="69181"/>
    <lineage>
        <taxon>Eukaryota</taxon>
        <taxon>Viridiplantae</taxon>
        <taxon>Streptophyta</taxon>
        <taxon>Embryophyta</taxon>
        <taxon>Tracheophyta</taxon>
        <taxon>Spermatophyta</taxon>
        <taxon>Magnoliopsida</taxon>
        <taxon>eudicotyledons</taxon>
        <taxon>Gunneridae</taxon>
        <taxon>Pentapetalae</taxon>
        <taxon>rosids</taxon>
        <taxon>malvids</taxon>
        <taxon>Brassicales</taxon>
        <taxon>Brassicaceae</taxon>
        <taxon>Brassiceae</taxon>
        <taxon>Brassica</taxon>
    </lineage>
</organism>
<dbReference type="EMBL" id="QGKV02002055">
    <property type="protein sequence ID" value="KAF3493874.1"/>
    <property type="molecule type" value="Genomic_DNA"/>
</dbReference>
<name>A0ABQ7A867_BRACR</name>
<dbReference type="Pfam" id="PF13966">
    <property type="entry name" value="zf-RVT"/>
    <property type="match status" value="1"/>
</dbReference>
<accession>A0ABQ7A867</accession>
<dbReference type="InterPro" id="IPR044730">
    <property type="entry name" value="RNase_H-like_dom_plant"/>
</dbReference>
<keyword evidence="4" id="KW-1185">Reference proteome</keyword>
<evidence type="ECO:0000313" key="3">
    <source>
        <dbReference type="EMBL" id="KAF3493874.1"/>
    </source>
</evidence>
<dbReference type="PANTHER" id="PTHR34146">
    <property type="entry name" value="POLYNUCLEOTIDYL TRANSFERASE, RIBONUCLEASE H-LIKE SUPERFAMILY PROTEIN-RELATED"/>
    <property type="match status" value="1"/>
</dbReference>
<dbReference type="InterPro" id="IPR026960">
    <property type="entry name" value="RVT-Znf"/>
</dbReference>
<feature type="domain" description="RNase H type-1" evidence="1">
    <location>
        <begin position="247"/>
        <end position="311"/>
    </location>
</feature>
<evidence type="ECO:0000259" key="2">
    <source>
        <dbReference type="Pfam" id="PF13966"/>
    </source>
</evidence>
<comment type="caution">
    <text evidence="3">The sequence shown here is derived from an EMBL/GenBank/DDBJ whole genome shotgun (WGS) entry which is preliminary data.</text>
</comment>
<dbReference type="CDD" id="cd06222">
    <property type="entry name" value="RNase_H_like"/>
    <property type="match status" value="1"/>
</dbReference>
<proteinExistence type="predicted"/>
<dbReference type="Proteomes" id="UP000266723">
    <property type="component" value="Unassembled WGS sequence"/>
</dbReference>
<gene>
    <name evidence="3" type="ORF">DY000_02054921</name>
</gene>
<evidence type="ECO:0000313" key="4">
    <source>
        <dbReference type="Proteomes" id="UP000266723"/>
    </source>
</evidence>